<dbReference type="PANTHER" id="PTHR42695:SF5">
    <property type="entry name" value="GLUTAMINE AMIDOTRANSFERASE YLR126C-RELATED"/>
    <property type="match status" value="1"/>
</dbReference>
<feature type="domain" description="Glutamine amidotransferase" evidence="1">
    <location>
        <begin position="43"/>
        <end position="182"/>
    </location>
</feature>
<name>A0A1M4UV59_9BACT</name>
<dbReference type="InterPro" id="IPR044992">
    <property type="entry name" value="ChyE-like"/>
</dbReference>
<dbReference type="EMBL" id="FQUS01000002">
    <property type="protein sequence ID" value="SHE60592.1"/>
    <property type="molecule type" value="Genomic_DNA"/>
</dbReference>
<keyword evidence="2" id="KW-0808">Transferase</keyword>
<dbReference type="GO" id="GO:0016740">
    <property type="term" value="F:transferase activity"/>
    <property type="evidence" value="ECO:0007669"/>
    <property type="project" value="UniProtKB-KW"/>
</dbReference>
<dbReference type="Proteomes" id="UP000184041">
    <property type="component" value="Unassembled WGS sequence"/>
</dbReference>
<evidence type="ECO:0000313" key="3">
    <source>
        <dbReference type="Proteomes" id="UP000184041"/>
    </source>
</evidence>
<reference evidence="2 3" key="1">
    <citation type="submission" date="2016-11" db="EMBL/GenBank/DDBJ databases">
        <authorList>
            <person name="Jaros S."/>
            <person name="Januszkiewicz K."/>
            <person name="Wedrychowicz H."/>
        </authorList>
    </citation>
    <scope>NUCLEOTIDE SEQUENCE [LARGE SCALE GENOMIC DNA]</scope>
    <source>
        <strain evidence="2 3">DSM 21986</strain>
    </source>
</reference>
<dbReference type="SUPFAM" id="SSF52317">
    <property type="entry name" value="Class I glutamine amidotransferase-like"/>
    <property type="match status" value="1"/>
</dbReference>
<protein>
    <submittedName>
        <fullName evidence="2">GMP synthase-Glutamine amidotransferase</fullName>
    </submittedName>
</protein>
<gene>
    <name evidence="2" type="ORF">SAMN05443144_102134</name>
</gene>
<dbReference type="AlphaFoldDB" id="A0A1M4UV59"/>
<dbReference type="OrthoDB" id="9807137at2"/>
<proteinExistence type="predicted"/>
<dbReference type="Gene3D" id="3.40.50.880">
    <property type="match status" value="1"/>
</dbReference>
<dbReference type="PROSITE" id="PS51273">
    <property type="entry name" value="GATASE_TYPE_1"/>
    <property type="match status" value="1"/>
</dbReference>
<evidence type="ECO:0000259" key="1">
    <source>
        <dbReference type="Pfam" id="PF00117"/>
    </source>
</evidence>
<accession>A0A1M4UV59</accession>
<dbReference type="STRING" id="1194090.SAMN05443144_102134"/>
<keyword evidence="2" id="KW-0315">Glutamine amidotransferase</keyword>
<dbReference type="InterPro" id="IPR017926">
    <property type="entry name" value="GATASE"/>
</dbReference>
<dbReference type="RefSeq" id="WP_073059267.1">
    <property type="nucleotide sequence ID" value="NZ_FQUS01000002.1"/>
</dbReference>
<evidence type="ECO:0000313" key="2">
    <source>
        <dbReference type="EMBL" id="SHE60592.1"/>
    </source>
</evidence>
<sequence>MKIHYLQHVSFEGPGYIETWAKQRGHELTGTHLFNSETLPAPGDIQALVIMGGPMGVYDEQDYPWLKKEKTFIKECINRKKKVLGVCLGAQLIADALGAEVVTLFEKEIGWFPIQWTPSARNHPALDFLPPQQIVVHWHGDMFYRPDGAINLGCSEGCENQGFMLGDYVLGLQFHLEMTQEGLSELIENCRNEINNGQFVQNAEQMLNEGYFEQNHDTMGQLLDRFIQ</sequence>
<dbReference type="CDD" id="cd01741">
    <property type="entry name" value="GATase1_1"/>
    <property type="match status" value="1"/>
</dbReference>
<dbReference type="Pfam" id="PF00117">
    <property type="entry name" value="GATase"/>
    <property type="match status" value="1"/>
</dbReference>
<dbReference type="GO" id="GO:0005829">
    <property type="term" value="C:cytosol"/>
    <property type="evidence" value="ECO:0007669"/>
    <property type="project" value="TreeGrafter"/>
</dbReference>
<organism evidence="2 3">
    <name type="scientific">Fodinibius roseus</name>
    <dbReference type="NCBI Taxonomy" id="1194090"/>
    <lineage>
        <taxon>Bacteria</taxon>
        <taxon>Pseudomonadati</taxon>
        <taxon>Balneolota</taxon>
        <taxon>Balneolia</taxon>
        <taxon>Balneolales</taxon>
        <taxon>Balneolaceae</taxon>
        <taxon>Fodinibius</taxon>
    </lineage>
</organism>
<keyword evidence="3" id="KW-1185">Reference proteome</keyword>
<dbReference type="FunFam" id="3.40.50.880:FF:000033">
    <property type="entry name" value="Glutamine amidotransferase class-I"/>
    <property type="match status" value="1"/>
</dbReference>
<dbReference type="InterPro" id="IPR029062">
    <property type="entry name" value="Class_I_gatase-like"/>
</dbReference>
<dbReference type="PANTHER" id="PTHR42695">
    <property type="entry name" value="GLUTAMINE AMIDOTRANSFERASE YLR126C-RELATED"/>
    <property type="match status" value="1"/>
</dbReference>